<proteinExistence type="predicted"/>
<evidence type="ECO:0000313" key="1">
    <source>
        <dbReference type="EMBL" id="SDO46176.1"/>
    </source>
</evidence>
<dbReference type="Proteomes" id="UP000198827">
    <property type="component" value="Chromosome I"/>
</dbReference>
<reference evidence="1 2" key="1">
    <citation type="submission" date="2016-10" db="EMBL/GenBank/DDBJ databases">
        <authorList>
            <person name="de Groot N.N."/>
        </authorList>
    </citation>
    <scope>NUCLEOTIDE SEQUENCE [LARGE SCALE GENOMIC DNA]</scope>
    <source>
        <strain evidence="1 2">CECT 7543</strain>
    </source>
</reference>
<dbReference type="OrthoDB" id="6902923at2"/>
<dbReference type="RefSeq" id="WP_090181924.1">
    <property type="nucleotide sequence ID" value="NZ_LT629705.1"/>
</dbReference>
<evidence type="ECO:0000313" key="2">
    <source>
        <dbReference type="Proteomes" id="UP000198827"/>
    </source>
</evidence>
<gene>
    <name evidence="1" type="ORF">SAMN04489798_3010</name>
</gene>
<protein>
    <submittedName>
        <fullName evidence="1">Uncharacterized protein</fullName>
    </submittedName>
</protein>
<dbReference type="AlphaFoldDB" id="A0A1H0JR18"/>
<sequence length="93" mass="10432">MSEQEQEYVFHPADLVEYAMDKPIGAARAALTIGLEDADVYPDIIIAELSGNMELNQRFLKKLTGALRKDPNKIIGDMPNRIQGLQFERDLGL</sequence>
<organism evidence="1 2">
    <name type="scientific">Pseudomonas arsenicoxydans</name>
    <dbReference type="NCBI Taxonomy" id="702115"/>
    <lineage>
        <taxon>Bacteria</taxon>
        <taxon>Pseudomonadati</taxon>
        <taxon>Pseudomonadota</taxon>
        <taxon>Gammaproteobacteria</taxon>
        <taxon>Pseudomonadales</taxon>
        <taxon>Pseudomonadaceae</taxon>
        <taxon>Pseudomonas</taxon>
    </lineage>
</organism>
<dbReference type="EMBL" id="LT629705">
    <property type="protein sequence ID" value="SDO46176.1"/>
    <property type="molecule type" value="Genomic_DNA"/>
</dbReference>
<accession>A0A1H0JR18</accession>
<name>A0A1H0JR18_9PSED</name>